<accession>A0A9D3RS24</accession>
<feature type="region of interest" description="Disordered" evidence="1">
    <location>
        <begin position="102"/>
        <end position="126"/>
    </location>
</feature>
<dbReference type="AlphaFoldDB" id="A0A9D3RS24"/>
<sequence length="430" mass="47469">MYASFPAHLARYPEQRINASPEQMEALLSGRSSASDRDRERHEEHIHNVRTFHQSLQGGERPAQGSAPADLPSSRSTLFSALRKNLSELDDIQRYFSRKLTTPTFPSFSEQAPPPRPDERRDSETDSAQLLLRSNRLVGAVNSLISDLHGHRLSGPREITQCTSGLATPSEDHFLSNGNCFLPGERTEPQRGPSEEAGTPQDGGSLCGSPVPQGRDGPGDTLANAAGEIRHGDDGLSPDEGEDEGERRHGSEEEDEEEDEEEQDYEETVIEPRTLNEVTVATDRTSPWTSLLSEPDLGSLQSLEDPEEQRGPAEEEEESGRGCGRSSAELLSCSSRRRPRTRTPTSRTGRTQTAPERDTGARGLRRGRSPPPPLPRISRQATRRPRQGRRFRGGGEAHCLTRPTEYFGSGGQLSVRQGRLRSRRQGEQTS</sequence>
<evidence type="ECO:0000256" key="1">
    <source>
        <dbReference type="SAM" id="MobiDB-lite"/>
    </source>
</evidence>
<reference evidence="2" key="1">
    <citation type="submission" date="2021-01" db="EMBL/GenBank/DDBJ databases">
        <title>A chromosome-scale assembly of European eel, Anguilla anguilla.</title>
        <authorList>
            <person name="Henkel C."/>
            <person name="Jong-Raadsen S.A."/>
            <person name="Dufour S."/>
            <person name="Weltzien F.-A."/>
            <person name="Palstra A.P."/>
            <person name="Pelster B."/>
            <person name="Spaink H.P."/>
            <person name="Van Den Thillart G.E."/>
            <person name="Jansen H."/>
            <person name="Zahm M."/>
            <person name="Klopp C."/>
            <person name="Cedric C."/>
            <person name="Louis A."/>
            <person name="Berthelot C."/>
            <person name="Parey E."/>
            <person name="Roest Crollius H."/>
            <person name="Montfort J."/>
            <person name="Robinson-Rechavi M."/>
            <person name="Bucao C."/>
            <person name="Bouchez O."/>
            <person name="Gislard M."/>
            <person name="Lluch J."/>
            <person name="Milhes M."/>
            <person name="Lampietro C."/>
            <person name="Lopez Roques C."/>
            <person name="Donnadieu C."/>
            <person name="Braasch I."/>
            <person name="Desvignes T."/>
            <person name="Postlethwait J."/>
            <person name="Bobe J."/>
            <person name="Guiguen Y."/>
            <person name="Dirks R."/>
        </authorList>
    </citation>
    <scope>NUCLEOTIDE SEQUENCE</scope>
    <source>
        <strain evidence="2">Tag_6206</strain>
        <tissue evidence="2">Liver</tissue>
    </source>
</reference>
<gene>
    <name evidence="2" type="ORF">ANANG_G00240710</name>
</gene>
<organism evidence="2 3">
    <name type="scientific">Anguilla anguilla</name>
    <name type="common">European freshwater eel</name>
    <name type="synonym">Muraena anguilla</name>
    <dbReference type="NCBI Taxonomy" id="7936"/>
    <lineage>
        <taxon>Eukaryota</taxon>
        <taxon>Metazoa</taxon>
        <taxon>Chordata</taxon>
        <taxon>Craniata</taxon>
        <taxon>Vertebrata</taxon>
        <taxon>Euteleostomi</taxon>
        <taxon>Actinopterygii</taxon>
        <taxon>Neopterygii</taxon>
        <taxon>Teleostei</taxon>
        <taxon>Anguilliformes</taxon>
        <taxon>Anguillidae</taxon>
        <taxon>Anguilla</taxon>
    </lineage>
</organism>
<feature type="region of interest" description="Disordered" evidence="1">
    <location>
        <begin position="173"/>
        <end position="430"/>
    </location>
</feature>
<dbReference type="Proteomes" id="UP001044222">
    <property type="component" value="Chromosome 13"/>
</dbReference>
<feature type="compositionally biased region" description="Acidic residues" evidence="1">
    <location>
        <begin position="252"/>
        <end position="269"/>
    </location>
</feature>
<name>A0A9D3RS24_ANGAN</name>
<dbReference type="PANTHER" id="PTHR21254:SF1">
    <property type="entry name" value="C2 DOMAIN-CONTAINING PROTEIN 3"/>
    <property type="match status" value="1"/>
</dbReference>
<dbReference type="GO" id="GO:0060271">
    <property type="term" value="P:cilium assembly"/>
    <property type="evidence" value="ECO:0007669"/>
    <property type="project" value="TreeGrafter"/>
</dbReference>
<evidence type="ECO:0000313" key="2">
    <source>
        <dbReference type="EMBL" id="KAG5837567.1"/>
    </source>
</evidence>
<feature type="compositionally biased region" description="Basic and acidic residues" evidence="1">
    <location>
        <begin position="34"/>
        <end position="47"/>
    </location>
</feature>
<evidence type="ECO:0000313" key="3">
    <source>
        <dbReference type="Proteomes" id="UP001044222"/>
    </source>
</evidence>
<feature type="compositionally biased region" description="Polar residues" evidence="1">
    <location>
        <begin position="276"/>
        <end position="292"/>
    </location>
</feature>
<keyword evidence="3" id="KW-1185">Reference proteome</keyword>
<dbReference type="GO" id="GO:0071539">
    <property type="term" value="P:protein localization to centrosome"/>
    <property type="evidence" value="ECO:0007669"/>
    <property type="project" value="TreeGrafter"/>
</dbReference>
<proteinExistence type="predicted"/>
<comment type="caution">
    <text evidence="2">The sequence shown here is derived from an EMBL/GenBank/DDBJ whole genome shotgun (WGS) entry which is preliminary data.</text>
</comment>
<feature type="region of interest" description="Disordered" evidence="1">
    <location>
        <begin position="1"/>
        <end position="74"/>
    </location>
</feature>
<protein>
    <submittedName>
        <fullName evidence="2">Uncharacterized protein</fullName>
    </submittedName>
</protein>
<feature type="compositionally biased region" description="Low complexity" evidence="1">
    <location>
        <begin position="342"/>
        <end position="351"/>
    </location>
</feature>
<dbReference type="GO" id="GO:0005814">
    <property type="term" value="C:centriole"/>
    <property type="evidence" value="ECO:0007669"/>
    <property type="project" value="TreeGrafter"/>
</dbReference>
<dbReference type="PANTHER" id="PTHR21254">
    <property type="entry name" value="C2 DOMAIN-CONTAINING PROTEIN 3"/>
    <property type="match status" value="1"/>
</dbReference>
<dbReference type="GO" id="GO:0061511">
    <property type="term" value="P:centriole elongation"/>
    <property type="evidence" value="ECO:0007669"/>
    <property type="project" value="TreeGrafter"/>
</dbReference>
<dbReference type="EMBL" id="JAFIRN010000013">
    <property type="protein sequence ID" value="KAG5837567.1"/>
    <property type="molecule type" value="Genomic_DNA"/>
</dbReference>
<feature type="compositionally biased region" description="Basic residues" evidence="1">
    <location>
        <begin position="381"/>
        <end position="392"/>
    </location>
</feature>
<dbReference type="GO" id="GO:0034451">
    <property type="term" value="C:centriolar satellite"/>
    <property type="evidence" value="ECO:0007669"/>
    <property type="project" value="TreeGrafter"/>
</dbReference>